<feature type="transmembrane region" description="Helical" evidence="1">
    <location>
        <begin position="105"/>
        <end position="125"/>
    </location>
</feature>
<organism evidence="2 3">
    <name type="scientific">Ruminiclostridium papyrosolvens DSM 2782</name>
    <dbReference type="NCBI Taxonomy" id="588581"/>
    <lineage>
        <taxon>Bacteria</taxon>
        <taxon>Bacillati</taxon>
        <taxon>Bacillota</taxon>
        <taxon>Clostridia</taxon>
        <taxon>Eubacteriales</taxon>
        <taxon>Oscillospiraceae</taxon>
        <taxon>Ruminiclostridium</taxon>
    </lineage>
</organism>
<evidence type="ECO:0008006" key="4">
    <source>
        <dbReference type="Google" id="ProtNLM"/>
    </source>
</evidence>
<keyword evidence="1" id="KW-1133">Transmembrane helix</keyword>
<feature type="transmembrane region" description="Helical" evidence="1">
    <location>
        <begin position="230"/>
        <end position="249"/>
    </location>
</feature>
<protein>
    <recommendedName>
        <fullName evidence="4">Peptidase M50</fullName>
    </recommendedName>
</protein>
<proteinExistence type="predicted"/>
<dbReference type="STRING" id="588581.Cpap_1823"/>
<feature type="transmembrane region" description="Helical" evidence="1">
    <location>
        <begin position="200"/>
        <end position="224"/>
    </location>
</feature>
<dbReference type="eggNOG" id="COG1994">
    <property type="taxonomic scope" value="Bacteria"/>
</dbReference>
<feature type="transmembrane region" description="Helical" evidence="1">
    <location>
        <begin position="131"/>
        <end position="154"/>
    </location>
</feature>
<evidence type="ECO:0000313" key="2">
    <source>
        <dbReference type="EMBL" id="EGD47629.1"/>
    </source>
</evidence>
<keyword evidence="3" id="KW-1185">Reference proteome</keyword>
<comment type="caution">
    <text evidence="2">The sequence shown here is derived from an EMBL/GenBank/DDBJ whole genome shotgun (WGS) entry which is preliminary data.</text>
</comment>
<name>F1TDJ1_9FIRM</name>
<keyword evidence="1" id="KW-0472">Membrane</keyword>
<dbReference type="AlphaFoldDB" id="F1TDJ1"/>
<evidence type="ECO:0000256" key="1">
    <source>
        <dbReference type="SAM" id="Phobius"/>
    </source>
</evidence>
<reference evidence="2" key="1">
    <citation type="submission" date="2009-07" db="EMBL/GenBank/DDBJ databases">
        <authorList>
            <consortium name="US DOE Joint Genome Institute (JGI-PGF)"/>
            <person name="Lucas S."/>
            <person name="Copeland A."/>
            <person name="Lapidus A."/>
            <person name="Glavina del Rio T."/>
            <person name="Tice H."/>
            <person name="Bruce D."/>
            <person name="Goodwin L."/>
            <person name="Pitluck S."/>
            <person name="Larimer F."/>
            <person name="Land M.L."/>
            <person name="Mouttaki H."/>
            <person name="He Z."/>
            <person name="Zhou J."/>
            <person name="Hemme C.L."/>
        </authorList>
    </citation>
    <scope>NUCLEOTIDE SEQUENCE [LARGE SCALE GENOMIC DNA]</scope>
    <source>
        <strain evidence="2">DSM 2782</strain>
    </source>
</reference>
<dbReference type="Proteomes" id="UP000003860">
    <property type="component" value="Unassembled WGS sequence"/>
</dbReference>
<evidence type="ECO:0000313" key="3">
    <source>
        <dbReference type="Proteomes" id="UP000003860"/>
    </source>
</evidence>
<dbReference type="EMBL" id="ACXX02000007">
    <property type="protein sequence ID" value="EGD47629.1"/>
    <property type="molecule type" value="Genomic_DNA"/>
</dbReference>
<accession>F1TDJ1</accession>
<gene>
    <name evidence="2" type="ORF">Cpap_1823</name>
</gene>
<reference evidence="2" key="2">
    <citation type="submission" date="2011-01" db="EMBL/GenBank/DDBJ databases">
        <title>The Non-contiguous Finished genome of Clostridium papyrosolvens.</title>
        <authorList>
            <person name="Lucas S."/>
            <person name="Copeland A."/>
            <person name="Lapidus A."/>
            <person name="Cheng J.-F."/>
            <person name="Goodwin L."/>
            <person name="Pitluck S."/>
            <person name="Misra M."/>
            <person name="Chertkov O."/>
            <person name="Detter J.C."/>
            <person name="Han C."/>
            <person name="Tapia R."/>
            <person name="Land M."/>
            <person name="Hauser L."/>
            <person name="Kyrpides N."/>
            <person name="Ivanova N."/>
            <person name="Pagani I."/>
            <person name="Mouttaki H."/>
            <person name="He Z."/>
            <person name="Zhou J."/>
            <person name="Hemme C.L."/>
            <person name="Woyke T."/>
        </authorList>
    </citation>
    <scope>NUCLEOTIDE SEQUENCE [LARGE SCALE GENOMIC DNA]</scope>
    <source>
        <strain evidence="2">DSM 2782</strain>
    </source>
</reference>
<sequence>MKSYMKNDITVIKQDEEVVVVYNRNNRNTYKIGHKEFEILNLLNKANTIDDIYDSNFSKDYIIHLINTFSEVGLINEKSIKKRFRNWKLIDGIEVFKSKKLFIKILYYIILFLPIPLLFIGISLVKFNFNSVVFSFNFINIICALIFALISTLLHEISHGIVAAINNVYVIEIGLKFNHFIPTMYTSLYGMEYINNKRKILVYIAGILSDIGLIGISLILYRAFPSLDNILFLYIFIEILSVISNLCIFMQTDGYKIFKVLLGEDI</sequence>
<keyword evidence="1" id="KW-0812">Transmembrane</keyword>